<reference evidence="3 4" key="1">
    <citation type="submission" date="2018-07" db="EMBL/GenBank/DDBJ databases">
        <title>Leeuwenhoekiella genomics.</title>
        <authorList>
            <person name="Tahon G."/>
            <person name="Willems A."/>
        </authorList>
    </citation>
    <scope>NUCLEOTIDE SEQUENCE [LARGE SCALE GENOMIC DNA]</scope>
    <source>
        <strain evidence="3 4">LMG 1345</strain>
    </source>
</reference>
<dbReference type="PANTHER" id="PTHR34987:SF6">
    <property type="entry name" value="ALPHA-L-RHAMNOSIDASE SIX-HAIRPIN GLYCOSIDASE DOMAIN-CONTAINING PROTEIN"/>
    <property type="match status" value="1"/>
</dbReference>
<dbReference type="GO" id="GO:0005975">
    <property type="term" value="P:carbohydrate metabolic process"/>
    <property type="evidence" value="ECO:0007669"/>
    <property type="project" value="InterPro"/>
</dbReference>
<protein>
    <submittedName>
        <fullName evidence="3">Alpha-L-rhamnosidase-like protein</fullName>
    </submittedName>
</protein>
<dbReference type="Proteomes" id="UP000290608">
    <property type="component" value="Unassembled WGS sequence"/>
</dbReference>
<evidence type="ECO:0000259" key="2">
    <source>
        <dbReference type="Pfam" id="PF21209"/>
    </source>
</evidence>
<dbReference type="Gene3D" id="2.60.420.10">
    <property type="entry name" value="Maltose phosphorylase, domain 3"/>
    <property type="match status" value="1"/>
</dbReference>
<evidence type="ECO:0000313" key="3">
    <source>
        <dbReference type="EMBL" id="RXG32213.1"/>
    </source>
</evidence>
<dbReference type="AlphaFoldDB" id="A0A4Q0PP08"/>
<dbReference type="STRING" id="1122159.SAMN02745246_01140"/>
<organism evidence="3 4">
    <name type="scientific">Leeuwenhoekiella marinoflava</name>
    <dbReference type="NCBI Taxonomy" id="988"/>
    <lineage>
        <taxon>Bacteria</taxon>
        <taxon>Pseudomonadati</taxon>
        <taxon>Bacteroidota</taxon>
        <taxon>Flavobacteriia</taxon>
        <taxon>Flavobacteriales</taxon>
        <taxon>Flavobacteriaceae</taxon>
        <taxon>Leeuwenhoekiella</taxon>
    </lineage>
</organism>
<dbReference type="Pfam" id="PF17389">
    <property type="entry name" value="Bac_rhamnosid6H"/>
    <property type="match status" value="1"/>
</dbReference>
<proteinExistence type="predicted"/>
<feature type="domain" description="Alpha-L-rhamnosidase six-hairpin glycosidase" evidence="1">
    <location>
        <begin position="319"/>
        <end position="652"/>
    </location>
</feature>
<comment type="caution">
    <text evidence="3">The sequence shown here is derived from an EMBL/GenBank/DDBJ whole genome shotgun (WGS) entry which is preliminary data.</text>
</comment>
<dbReference type="Pfam" id="PF21209">
    <property type="entry name" value="Bac_rhamnosid-like_N"/>
    <property type="match status" value="1"/>
</dbReference>
<dbReference type="PANTHER" id="PTHR34987">
    <property type="entry name" value="C, PUTATIVE (AFU_ORTHOLOGUE AFUA_3G02880)-RELATED"/>
    <property type="match status" value="1"/>
</dbReference>
<dbReference type="EMBL" id="QOVL01000004">
    <property type="protein sequence ID" value="RXG32213.1"/>
    <property type="molecule type" value="Genomic_DNA"/>
</dbReference>
<dbReference type="SUPFAM" id="SSF48208">
    <property type="entry name" value="Six-hairpin glycosidases"/>
    <property type="match status" value="1"/>
</dbReference>
<feature type="domain" description="Alpha-rhamnosidase-like N-terminal" evidence="2">
    <location>
        <begin position="94"/>
        <end position="297"/>
    </location>
</feature>
<dbReference type="InterPro" id="IPR012341">
    <property type="entry name" value="6hp_glycosidase-like_sf"/>
</dbReference>
<dbReference type="InterPro" id="IPR008928">
    <property type="entry name" value="6-hairpin_glycosidase_sf"/>
</dbReference>
<evidence type="ECO:0000313" key="4">
    <source>
        <dbReference type="Proteomes" id="UP000290608"/>
    </source>
</evidence>
<dbReference type="Gene3D" id="1.50.10.10">
    <property type="match status" value="1"/>
</dbReference>
<evidence type="ECO:0000259" key="1">
    <source>
        <dbReference type="Pfam" id="PF17389"/>
    </source>
</evidence>
<dbReference type="Gene3D" id="2.60.120.260">
    <property type="entry name" value="Galactose-binding domain-like"/>
    <property type="match status" value="2"/>
</dbReference>
<dbReference type="InterPro" id="IPR048932">
    <property type="entry name" value="Rhamnosid-like_N_bacteroidetes"/>
</dbReference>
<sequence>MNVGQKLKTVTQTCNYIKMNNNLKIKLHLAQLVVWLFLLSGSFTFAQQTSGEATWIWYPGDFEIDLANKMQNRRTERGSFFPVFWKTDSHYNLVDFHKEFDLSEPEEVQIAVEGKYNIKIDGKAIPGFPDNIIMPAGHHKLSLKVYNQAHVPAIFIDGQTVKSDKSWLVTFEDKEWIDQSGKVSDQSGTTWLQAGSANLNSVQKLPSNYALPVKPLNPVDSQKTELGTLYDFGKETFGFIKLEGLQGSGTVAIYYGESKEEALSIANCETLDHLEIYETSATDSILELSKAFRYIQIVTSEKVSIQDVSMLFEYADVEDKGSFKCSDERINEIYEVAKYTFHLTTREFFIDGIKRDRWIWSGDANQSYLMNYYLTNDSPTVERTMVALRGKDPVTAHINTIMDYSLYWFLSIYDYYLYSGDPTFIKQFYPRMQSLMEYCLSRRNENGMMEGLAGDWVFIDWAEGLSKEGAVSFEQVLLARSLESMSLCAEIAGNPEDSSKYDALAKELKSKIFETYWDSEKGALVHSVVNGKPKDNVTRYANMFGIFFDYFNDSQKQAVKNKVLLNDAVQQIVTPYMRFYELEALCAMGEQDYVLDEIRAYWGGMLDLGATSFWEEYNPDKEGSEHLAMYGREFGKSLCHAWGASPIYLLGKYYLGVKPTKPGYETYDIKPVLGDLKWMEGTVPTPNGKIDLYCSKKEIKLNSDEGTGNLILKSKSKPKTNHGTFVEIASNTYALKITPHTEYLINYKAL</sequence>
<accession>A0A4Q0PP08</accession>
<name>A0A4Q0PP08_9FLAO</name>
<dbReference type="InterPro" id="IPR035396">
    <property type="entry name" value="Bac_rhamnosid6H"/>
</dbReference>
<gene>
    <name evidence="3" type="ORF">DSL99_1019</name>
</gene>